<dbReference type="SUPFAM" id="SSF81324">
    <property type="entry name" value="Voltage-gated potassium channels"/>
    <property type="match status" value="1"/>
</dbReference>
<dbReference type="Proteomes" id="UP000830835">
    <property type="component" value="Unassembled WGS sequence"/>
</dbReference>
<keyword evidence="1" id="KW-1133">Transmembrane helix</keyword>
<dbReference type="Gene3D" id="1.10.287.70">
    <property type="match status" value="1"/>
</dbReference>
<organism evidence="3 4">
    <name type="scientific">Thermostichus vulcanus str. 'Rupite'</name>
    <dbReference type="NCBI Taxonomy" id="2813851"/>
    <lineage>
        <taxon>Bacteria</taxon>
        <taxon>Bacillati</taxon>
        <taxon>Cyanobacteriota</taxon>
        <taxon>Cyanophyceae</taxon>
        <taxon>Thermostichales</taxon>
        <taxon>Thermostichaceae</taxon>
        <taxon>Thermostichus</taxon>
    </lineage>
</organism>
<keyword evidence="1" id="KW-0472">Membrane</keyword>
<evidence type="ECO:0000313" key="4">
    <source>
        <dbReference type="Proteomes" id="UP000830835"/>
    </source>
</evidence>
<dbReference type="PANTHER" id="PTHR43833">
    <property type="entry name" value="POTASSIUM CHANNEL PROTEIN 2-RELATED-RELATED"/>
    <property type="match status" value="1"/>
</dbReference>
<dbReference type="Gene3D" id="3.40.50.720">
    <property type="entry name" value="NAD(P)-binding Rossmann-like Domain"/>
    <property type="match status" value="2"/>
</dbReference>
<dbReference type="InterPro" id="IPR003148">
    <property type="entry name" value="RCK_N"/>
</dbReference>
<dbReference type="Pfam" id="PF02254">
    <property type="entry name" value="TrkA_N"/>
    <property type="match status" value="2"/>
</dbReference>
<evidence type="ECO:0000256" key="1">
    <source>
        <dbReference type="SAM" id="Phobius"/>
    </source>
</evidence>
<accession>A0ABT0CBI2</accession>
<keyword evidence="1" id="KW-0812">Transmembrane</keyword>
<dbReference type="RefSeq" id="WP_244350432.1">
    <property type="nucleotide sequence ID" value="NZ_JAFIRA010000022.1"/>
</dbReference>
<dbReference type="EMBL" id="JAFIRA010000022">
    <property type="protein sequence ID" value="MCJ2543154.1"/>
    <property type="molecule type" value="Genomic_DNA"/>
</dbReference>
<comment type="caution">
    <text evidence="3">The sequence shown here is derived from an EMBL/GenBank/DDBJ whole genome shotgun (WGS) entry which is preliminary data.</text>
</comment>
<name>A0ABT0CBI2_THEVL</name>
<reference evidence="3" key="1">
    <citation type="submission" date="2021-02" db="EMBL/GenBank/DDBJ databases">
        <title>The CRISPR/cas machinery reduction and long-range gene transfer in the hot spring cyanobacterium Synechococcus.</title>
        <authorList>
            <person name="Dvorak P."/>
            <person name="Jahodarova E."/>
            <person name="Hasler P."/>
            <person name="Poulickova A."/>
        </authorList>
    </citation>
    <scope>NUCLEOTIDE SEQUENCE</scope>
    <source>
        <strain evidence="3">Rupite</strain>
    </source>
</reference>
<sequence>MNPLILVCGLGRTGLNIFRLLQQQGAQGSLVRGISDVPIEGESNIVIGDPRRAETLIAAGIQRAHTLVLAGADHTLNLAILTQARVLNPRIRIIDRILDAHLGEHLDQILPDHFTLSVAALAAPIFTFAALGSRAIGQLQLFDQTWPIHEEVITPDHPWCGRRMNEFWDNRERMLIYYLSTRDPIDLVSAVIQERVLQPGDRLLVGNKPAQVFRRRPWQERLRKLWKGIQRLQHHDQPILAVTLTLLLTIFLATCTYLAVNLDTSFVDALYFSVGMITGAGGKEEVAEAAPAGIKVFTAVMMLVGAGIIGICYALLNDFILGSRLRQVWDVARAPQRGHFIICGLGGIGINIASQLQSSGYEVVVIERDSECRFLSSAREQRIPVFIADASLSDTLSAAHIQQAEALIAVTSNDTVNLQVALAAKGLAPRIPVVVRTHDPDFARQVQQVFEFEAVLSPAELVAPTFAAAALGGKILGNGLVGNQLWVALGTLVTRNHSFLGRQIKELAAAVDLVPLYIERATGHIHGWELLITALQEGDVLYLTIPAAQLDHLWRSTSSSTHPQHRERDPQFFSQMEGLAEA</sequence>
<dbReference type="PANTHER" id="PTHR43833:SF11">
    <property type="entry name" value="VOLTAGE-GATED POTASSIUM CHANNEL KCH"/>
    <property type="match status" value="1"/>
</dbReference>
<proteinExistence type="predicted"/>
<feature type="domain" description="RCK N-terminal" evidence="2">
    <location>
        <begin position="337"/>
        <end position="456"/>
    </location>
</feature>
<keyword evidence="4" id="KW-1185">Reference proteome</keyword>
<gene>
    <name evidence="3" type="ORF">JX360_09585</name>
</gene>
<evidence type="ECO:0000313" key="3">
    <source>
        <dbReference type="EMBL" id="MCJ2543154.1"/>
    </source>
</evidence>
<protein>
    <submittedName>
        <fullName evidence="3">NAD-binding protein</fullName>
    </submittedName>
</protein>
<feature type="transmembrane region" description="Helical" evidence="1">
    <location>
        <begin position="239"/>
        <end position="260"/>
    </location>
</feature>
<feature type="transmembrane region" description="Helical" evidence="1">
    <location>
        <begin position="296"/>
        <end position="316"/>
    </location>
</feature>
<dbReference type="InterPro" id="IPR036291">
    <property type="entry name" value="NAD(P)-bd_dom_sf"/>
</dbReference>
<evidence type="ECO:0000259" key="2">
    <source>
        <dbReference type="PROSITE" id="PS51201"/>
    </source>
</evidence>
<dbReference type="SUPFAM" id="SSF51735">
    <property type="entry name" value="NAD(P)-binding Rossmann-fold domains"/>
    <property type="match status" value="2"/>
</dbReference>
<dbReference type="InterPro" id="IPR050721">
    <property type="entry name" value="Trk_Ktr_HKT_K-transport"/>
</dbReference>
<dbReference type="PROSITE" id="PS51201">
    <property type="entry name" value="RCK_N"/>
    <property type="match status" value="1"/>
</dbReference>